<dbReference type="EMBL" id="JAQLOI010000001">
    <property type="protein sequence ID" value="MDB1123946.1"/>
    <property type="molecule type" value="Genomic_DNA"/>
</dbReference>
<keyword evidence="1" id="KW-1133">Transmembrane helix</keyword>
<feature type="transmembrane region" description="Helical" evidence="1">
    <location>
        <begin position="80"/>
        <end position="101"/>
    </location>
</feature>
<feature type="transmembrane region" description="Helical" evidence="1">
    <location>
        <begin position="12"/>
        <end position="36"/>
    </location>
</feature>
<sequence>MFDVFAPLGRYIIPYIPEISIAFIACMLVILGGDINRLLRKLMVRQHFIVRTFAFILLNAFGYGLLIVKASPFLTKWLKTLDSGLLFAAVISCFIAIGIWAQRQRHV</sequence>
<dbReference type="Proteomes" id="UP001210678">
    <property type="component" value="Unassembled WGS sequence"/>
</dbReference>
<evidence type="ECO:0000256" key="1">
    <source>
        <dbReference type="SAM" id="Phobius"/>
    </source>
</evidence>
<protein>
    <submittedName>
        <fullName evidence="2">DUF3392 domain-containing protein</fullName>
    </submittedName>
</protein>
<comment type="caution">
    <text evidence="2">The sequence shown here is derived from an EMBL/GenBank/DDBJ whole genome shotgun (WGS) entry which is preliminary data.</text>
</comment>
<dbReference type="InterPro" id="IPR021813">
    <property type="entry name" value="DUF3392"/>
</dbReference>
<feature type="transmembrane region" description="Helical" evidence="1">
    <location>
        <begin position="48"/>
        <end position="68"/>
    </location>
</feature>
<organism evidence="2 3">
    <name type="scientific">Vibrio algarum</name>
    <dbReference type="NCBI Taxonomy" id="3020714"/>
    <lineage>
        <taxon>Bacteria</taxon>
        <taxon>Pseudomonadati</taxon>
        <taxon>Pseudomonadota</taxon>
        <taxon>Gammaproteobacteria</taxon>
        <taxon>Vibrionales</taxon>
        <taxon>Vibrionaceae</taxon>
        <taxon>Vibrio</taxon>
    </lineage>
</organism>
<name>A0ABT4YQW0_9VIBR</name>
<evidence type="ECO:0000313" key="2">
    <source>
        <dbReference type="EMBL" id="MDB1123946.1"/>
    </source>
</evidence>
<evidence type="ECO:0000313" key="3">
    <source>
        <dbReference type="Proteomes" id="UP001210678"/>
    </source>
</evidence>
<gene>
    <name evidence="2" type="ORF">PGX00_09920</name>
</gene>
<reference evidence="2 3" key="1">
    <citation type="submission" date="2023-01" db="EMBL/GenBank/DDBJ databases">
        <title>Vibrio sp. KJ40-1 sp.nov, isolated from marine algae.</title>
        <authorList>
            <person name="Butt M."/>
            <person name="Kim J.M.J."/>
            <person name="Jeon C.O.C."/>
        </authorList>
    </citation>
    <scope>NUCLEOTIDE SEQUENCE [LARGE SCALE GENOMIC DNA]</scope>
    <source>
        <strain evidence="2 3">KJ40-1</strain>
    </source>
</reference>
<accession>A0ABT4YQW0</accession>
<keyword evidence="1" id="KW-0812">Transmembrane</keyword>
<proteinExistence type="predicted"/>
<dbReference type="RefSeq" id="WP_272135752.1">
    <property type="nucleotide sequence ID" value="NZ_JAQLOI010000001.1"/>
</dbReference>
<dbReference type="Pfam" id="PF11872">
    <property type="entry name" value="DUF3392"/>
    <property type="match status" value="1"/>
</dbReference>
<keyword evidence="3" id="KW-1185">Reference proteome</keyword>
<keyword evidence="1" id="KW-0472">Membrane</keyword>